<proteinExistence type="predicted"/>
<name>A0A7J5ZV37_AMEME</name>
<dbReference type="SUPFAM" id="SSF82199">
    <property type="entry name" value="SET domain"/>
    <property type="match status" value="1"/>
</dbReference>
<comment type="caution">
    <text evidence="2">The sequence shown here is derived from an EMBL/GenBank/DDBJ whole genome shotgun (WGS) entry which is preliminary data.</text>
</comment>
<dbReference type="Gene3D" id="2.170.270.10">
    <property type="entry name" value="SET domain"/>
    <property type="match status" value="1"/>
</dbReference>
<dbReference type="AlphaFoldDB" id="A0A7J5ZV37"/>
<feature type="region of interest" description="Disordered" evidence="1">
    <location>
        <begin position="1"/>
        <end position="31"/>
    </location>
</feature>
<feature type="compositionally biased region" description="Basic and acidic residues" evidence="1">
    <location>
        <begin position="21"/>
        <end position="31"/>
    </location>
</feature>
<evidence type="ECO:0000256" key="1">
    <source>
        <dbReference type="SAM" id="MobiDB-lite"/>
    </source>
</evidence>
<sequence>MIYPSLTDFPPEGSLGTNLNHKSEASHGVSEKKKNLCCVLFMFDFRWKGETWGIDAVREGSSGRLVNDDHKHPNYRMKKTEVDGSHIFFCLL</sequence>
<dbReference type="Proteomes" id="UP000593565">
    <property type="component" value="Unassembled WGS sequence"/>
</dbReference>
<dbReference type="EMBL" id="JAAGNN010000023">
    <property type="protein sequence ID" value="KAF4073527.1"/>
    <property type="molecule type" value="Genomic_DNA"/>
</dbReference>
<reference evidence="2 3" key="1">
    <citation type="submission" date="2020-02" db="EMBL/GenBank/DDBJ databases">
        <title>A chromosome-scale genome assembly of the black bullhead catfish (Ameiurus melas).</title>
        <authorList>
            <person name="Wen M."/>
            <person name="Zham M."/>
            <person name="Cabau C."/>
            <person name="Klopp C."/>
            <person name="Donnadieu C."/>
            <person name="Roques C."/>
            <person name="Bouchez O."/>
            <person name="Lampietro C."/>
            <person name="Jouanno E."/>
            <person name="Herpin A."/>
            <person name="Louis A."/>
            <person name="Berthelot C."/>
            <person name="Parey E."/>
            <person name="Roest-Crollius H."/>
            <person name="Braasch I."/>
            <person name="Postlethwait J."/>
            <person name="Robinson-Rechavi M."/>
            <person name="Echchiki A."/>
            <person name="Begum T."/>
            <person name="Montfort J."/>
            <person name="Schartl M."/>
            <person name="Bobe J."/>
            <person name="Guiguen Y."/>
        </authorList>
    </citation>
    <scope>NUCLEOTIDE SEQUENCE [LARGE SCALE GENOMIC DNA]</scope>
    <source>
        <strain evidence="2">M_S1</strain>
        <tissue evidence="2">Blood</tissue>
    </source>
</reference>
<organism evidence="2 3">
    <name type="scientific">Ameiurus melas</name>
    <name type="common">Black bullhead</name>
    <name type="synonym">Silurus melas</name>
    <dbReference type="NCBI Taxonomy" id="219545"/>
    <lineage>
        <taxon>Eukaryota</taxon>
        <taxon>Metazoa</taxon>
        <taxon>Chordata</taxon>
        <taxon>Craniata</taxon>
        <taxon>Vertebrata</taxon>
        <taxon>Euteleostomi</taxon>
        <taxon>Actinopterygii</taxon>
        <taxon>Neopterygii</taxon>
        <taxon>Teleostei</taxon>
        <taxon>Ostariophysi</taxon>
        <taxon>Siluriformes</taxon>
        <taxon>Ictaluridae</taxon>
        <taxon>Ameiurus</taxon>
    </lineage>
</organism>
<dbReference type="InterPro" id="IPR046341">
    <property type="entry name" value="SET_dom_sf"/>
</dbReference>
<keyword evidence="3" id="KW-1185">Reference proteome</keyword>
<evidence type="ECO:0000313" key="3">
    <source>
        <dbReference type="Proteomes" id="UP000593565"/>
    </source>
</evidence>
<evidence type="ECO:0000313" key="2">
    <source>
        <dbReference type="EMBL" id="KAF4073527.1"/>
    </source>
</evidence>
<gene>
    <name evidence="2" type="ORF">AMELA_G00244120</name>
</gene>
<protein>
    <submittedName>
        <fullName evidence="2">Uncharacterized protein</fullName>
    </submittedName>
</protein>
<accession>A0A7J5ZV37</accession>